<dbReference type="AlphaFoldDB" id="A0AA50KKY3"/>
<gene>
    <name evidence="3" type="ORF">PU634_09830</name>
</gene>
<feature type="compositionally biased region" description="Polar residues" evidence="1">
    <location>
        <begin position="187"/>
        <end position="199"/>
    </location>
</feature>
<evidence type="ECO:0000259" key="2">
    <source>
        <dbReference type="Pfam" id="PF17948"/>
    </source>
</evidence>
<organism evidence="3 4">
    <name type="scientific">Oceanimonas pelagia</name>
    <dbReference type="NCBI Taxonomy" id="3028314"/>
    <lineage>
        <taxon>Bacteria</taxon>
        <taxon>Pseudomonadati</taxon>
        <taxon>Pseudomonadota</taxon>
        <taxon>Gammaproteobacteria</taxon>
        <taxon>Aeromonadales</taxon>
        <taxon>Aeromonadaceae</taxon>
        <taxon>Oceanimonas</taxon>
    </lineage>
</organism>
<evidence type="ECO:0000313" key="3">
    <source>
        <dbReference type="EMBL" id="WMC09418.1"/>
    </source>
</evidence>
<dbReference type="Pfam" id="PF17948">
    <property type="entry name" value="DnaT"/>
    <property type="match status" value="1"/>
</dbReference>
<proteinExistence type="predicted"/>
<feature type="region of interest" description="Disordered" evidence="1">
    <location>
        <begin position="178"/>
        <end position="227"/>
    </location>
</feature>
<dbReference type="Gene3D" id="1.10.8.1180">
    <property type="match status" value="1"/>
</dbReference>
<protein>
    <submittedName>
        <fullName evidence="3">DnaT-like ssDNA-binding domain-containing protein</fullName>
    </submittedName>
</protein>
<sequence length="227" mass="26119">MTPAEHQALTSPRLSHPARSLYLLYLRHQARGELTHPLDYPSLGRALAVQGKGDYRYRVTPADLTALVDELQQAGLLALEERPHPQHYHGARFRLPLKNLQGLTPLPARQFAMYPEWRPDEQFEGLARLCGLLDCHFDDVELGEFIAYWLGRPEVFENQHQWMLRFVRQLKNRRALRRTPGLEPHTGYQQTPPVQSASGPSKRAQEMMAEARRLGGEQQESHDEKDT</sequence>
<name>A0AA50KKY3_9GAMM</name>
<dbReference type="EMBL" id="CP118224">
    <property type="protein sequence ID" value="WMC09418.1"/>
    <property type="molecule type" value="Genomic_DNA"/>
</dbReference>
<feature type="domain" description="DnaT DNA-binding" evidence="2">
    <location>
        <begin position="111"/>
        <end position="178"/>
    </location>
</feature>
<feature type="compositionally biased region" description="Basic and acidic residues" evidence="1">
    <location>
        <begin position="203"/>
        <end position="227"/>
    </location>
</feature>
<reference evidence="3 4" key="1">
    <citation type="submission" date="2023-02" db="EMBL/GenBank/DDBJ databases">
        <title>Complete genome sequence of a novel bacterium Oceanimonas sp. NTOU-MSR1 isolated from marine coast sediment.</title>
        <authorList>
            <person name="Yang H.-T."/>
            <person name="Chen Y.-L."/>
            <person name="Ho Y.-N."/>
        </authorList>
    </citation>
    <scope>NUCLEOTIDE SEQUENCE [LARGE SCALE GENOMIC DNA]</scope>
    <source>
        <strain evidence="3 4">NTOU-MSR1</strain>
    </source>
</reference>
<evidence type="ECO:0000313" key="4">
    <source>
        <dbReference type="Proteomes" id="UP001223802"/>
    </source>
</evidence>
<dbReference type="RefSeq" id="WP_306760618.1">
    <property type="nucleotide sequence ID" value="NZ_CP118224.1"/>
</dbReference>
<evidence type="ECO:0000256" key="1">
    <source>
        <dbReference type="SAM" id="MobiDB-lite"/>
    </source>
</evidence>
<dbReference type="InterPro" id="IPR040480">
    <property type="entry name" value="DnaT_DNA_bind"/>
</dbReference>
<dbReference type="KEGG" id="ope:PU634_09830"/>
<keyword evidence="4" id="KW-1185">Reference proteome</keyword>
<accession>A0AA50KKY3</accession>
<dbReference type="Proteomes" id="UP001223802">
    <property type="component" value="Chromosome"/>
</dbReference>